<dbReference type="InterPro" id="IPR009288">
    <property type="entry name" value="AIG2-like_dom"/>
</dbReference>
<feature type="domain" description="Gamma-glutamylcyclotransferase AIG2-like" evidence="2">
    <location>
        <begin position="3"/>
        <end position="99"/>
    </location>
</feature>
<accession>A0A6J7WH38</accession>
<sequence length="151" mass="17233">MKYFAYGMNTNLAQMALRCPEAKSLGKAVLYQYEFRFAHHADVVENSACNVHGVLWDITDQCLAALDALEGYPTYYERKIVTVFHNGNPTPAITYYMVPGIANEYPSDGYLAMLKDGYTDHDVGHEQLYRALEFVEQYYTELAQKGQPYYG</sequence>
<dbReference type="SUPFAM" id="SSF110857">
    <property type="entry name" value="Gamma-glutamyl cyclotransferase-like"/>
    <property type="match status" value="1"/>
</dbReference>
<gene>
    <name evidence="3" type="ORF">UFOVP190_180</name>
</gene>
<dbReference type="EMBL" id="LR798243">
    <property type="protein sequence ID" value="CAB5214588.1"/>
    <property type="molecule type" value="Genomic_DNA"/>
</dbReference>
<evidence type="ECO:0000259" key="2">
    <source>
        <dbReference type="Pfam" id="PF06094"/>
    </source>
</evidence>
<organism evidence="3">
    <name type="scientific">uncultured Caudovirales phage</name>
    <dbReference type="NCBI Taxonomy" id="2100421"/>
    <lineage>
        <taxon>Viruses</taxon>
        <taxon>Duplodnaviria</taxon>
        <taxon>Heunggongvirae</taxon>
        <taxon>Uroviricota</taxon>
        <taxon>Caudoviricetes</taxon>
        <taxon>Peduoviridae</taxon>
        <taxon>Maltschvirus</taxon>
        <taxon>Maltschvirus maltsch</taxon>
    </lineage>
</organism>
<dbReference type="Pfam" id="PF06094">
    <property type="entry name" value="GGACT"/>
    <property type="match status" value="1"/>
</dbReference>
<dbReference type="Gene3D" id="3.10.490.10">
    <property type="entry name" value="Gamma-glutamyl cyclotransferase-like"/>
    <property type="match status" value="1"/>
</dbReference>
<dbReference type="InterPro" id="IPR013024">
    <property type="entry name" value="GGCT-like"/>
</dbReference>
<dbReference type="PANTHER" id="PTHR12935">
    <property type="entry name" value="GAMMA-GLUTAMYLCYCLOTRANSFERASE"/>
    <property type="match status" value="1"/>
</dbReference>
<dbReference type="PANTHER" id="PTHR12935:SF0">
    <property type="entry name" value="GAMMA-GLUTAMYLCYCLOTRANSFERASE"/>
    <property type="match status" value="1"/>
</dbReference>
<name>A0A6J7WH38_9CAUD</name>
<proteinExistence type="predicted"/>
<evidence type="ECO:0000313" key="3">
    <source>
        <dbReference type="EMBL" id="CAB5214588.1"/>
    </source>
</evidence>
<dbReference type="GO" id="GO:0016740">
    <property type="term" value="F:transferase activity"/>
    <property type="evidence" value="ECO:0007669"/>
    <property type="project" value="UniProtKB-KW"/>
</dbReference>
<reference evidence="3" key="1">
    <citation type="submission" date="2020-05" db="EMBL/GenBank/DDBJ databases">
        <authorList>
            <person name="Chiriac C."/>
            <person name="Salcher M."/>
            <person name="Ghai R."/>
            <person name="Kavagutti S V."/>
        </authorList>
    </citation>
    <scope>NUCLEOTIDE SEQUENCE</scope>
</reference>
<keyword evidence="1" id="KW-0456">Lyase</keyword>
<dbReference type="CDD" id="cd06661">
    <property type="entry name" value="GGCT_like"/>
    <property type="match status" value="1"/>
</dbReference>
<protein>
    <submittedName>
        <fullName evidence="3">Gamma-glutamyl cyclotransferase-like</fullName>
    </submittedName>
</protein>
<dbReference type="InterPro" id="IPR036568">
    <property type="entry name" value="GGCT-like_sf"/>
</dbReference>
<evidence type="ECO:0000256" key="1">
    <source>
        <dbReference type="ARBA" id="ARBA00023239"/>
    </source>
</evidence>
<keyword evidence="3" id="KW-0808">Transferase</keyword>
<dbReference type="GO" id="GO:0003839">
    <property type="term" value="F:gamma-glutamylcyclotransferase activity"/>
    <property type="evidence" value="ECO:0007669"/>
    <property type="project" value="InterPro"/>
</dbReference>
<dbReference type="InterPro" id="IPR017939">
    <property type="entry name" value="G-Glutamylcylcotransferase"/>
</dbReference>